<evidence type="ECO:0000256" key="5">
    <source>
        <dbReference type="ARBA" id="ARBA00022741"/>
    </source>
</evidence>
<dbReference type="PROSITE" id="PS50113">
    <property type="entry name" value="PAC"/>
    <property type="match status" value="1"/>
</dbReference>
<dbReference type="PANTHER" id="PTHR43065:SF10">
    <property type="entry name" value="PEROXIDE STRESS-ACTIVATED HISTIDINE KINASE MAK3"/>
    <property type="match status" value="1"/>
</dbReference>
<proteinExistence type="predicted"/>
<protein>
    <recommendedName>
        <fullName evidence="2">histidine kinase</fullName>
        <ecNumber evidence="2">2.7.13.3</ecNumber>
    </recommendedName>
</protein>
<gene>
    <name evidence="14" type="ORF">GCM10011409_05590</name>
</gene>
<dbReference type="InterPro" id="IPR036097">
    <property type="entry name" value="HisK_dim/P_sf"/>
</dbReference>
<dbReference type="EC" id="2.7.13.3" evidence="2"/>
<keyword evidence="6" id="KW-0418">Kinase</keyword>
<feature type="domain" description="PAS" evidence="12">
    <location>
        <begin position="49"/>
        <end position="110"/>
    </location>
</feature>
<keyword evidence="15" id="KW-1185">Reference proteome</keyword>
<evidence type="ECO:0000256" key="9">
    <source>
        <dbReference type="ARBA" id="ARBA00023012"/>
    </source>
</evidence>
<evidence type="ECO:0000256" key="7">
    <source>
        <dbReference type="ARBA" id="ARBA00022840"/>
    </source>
</evidence>
<dbReference type="Gene3D" id="3.30.565.10">
    <property type="entry name" value="Histidine kinase-like ATPase, C-terminal domain"/>
    <property type="match status" value="1"/>
</dbReference>
<organism evidence="14 15">
    <name type="scientific">Lentibacillus populi</name>
    <dbReference type="NCBI Taxonomy" id="1827502"/>
    <lineage>
        <taxon>Bacteria</taxon>
        <taxon>Bacillati</taxon>
        <taxon>Bacillota</taxon>
        <taxon>Bacilli</taxon>
        <taxon>Bacillales</taxon>
        <taxon>Bacillaceae</taxon>
        <taxon>Lentibacillus</taxon>
    </lineage>
</organism>
<dbReference type="InterPro" id="IPR005467">
    <property type="entry name" value="His_kinase_dom"/>
</dbReference>
<feature type="compositionally biased region" description="Polar residues" evidence="10">
    <location>
        <begin position="14"/>
        <end position="23"/>
    </location>
</feature>
<name>A0A9W5TUG3_9BACI</name>
<keyword evidence="5" id="KW-0547">Nucleotide-binding</keyword>
<feature type="domain" description="Histidine kinase" evidence="11">
    <location>
        <begin position="175"/>
        <end position="378"/>
    </location>
</feature>
<dbReference type="RefSeq" id="WP_230856019.1">
    <property type="nucleotide sequence ID" value="NZ_BMJD01000002.1"/>
</dbReference>
<comment type="caution">
    <text evidence="14">The sequence shown here is derived from an EMBL/GenBank/DDBJ whole genome shotgun (WGS) entry which is preliminary data.</text>
</comment>
<evidence type="ECO:0000313" key="14">
    <source>
        <dbReference type="EMBL" id="GGB31104.1"/>
    </source>
</evidence>
<dbReference type="InterPro" id="IPR013655">
    <property type="entry name" value="PAS_fold_3"/>
</dbReference>
<dbReference type="InterPro" id="IPR004358">
    <property type="entry name" value="Sig_transdc_His_kin-like_C"/>
</dbReference>
<evidence type="ECO:0000256" key="10">
    <source>
        <dbReference type="SAM" id="MobiDB-lite"/>
    </source>
</evidence>
<dbReference type="PRINTS" id="PR00344">
    <property type="entry name" value="BCTRLSENSOR"/>
</dbReference>
<reference evidence="14" key="2">
    <citation type="submission" date="2020-09" db="EMBL/GenBank/DDBJ databases">
        <authorList>
            <person name="Sun Q."/>
            <person name="Zhou Y."/>
        </authorList>
    </citation>
    <scope>NUCLEOTIDE SEQUENCE</scope>
    <source>
        <strain evidence="14">CGMCC 1.15454</strain>
    </source>
</reference>
<evidence type="ECO:0000313" key="15">
    <source>
        <dbReference type="Proteomes" id="UP000621492"/>
    </source>
</evidence>
<dbReference type="SMART" id="SM00388">
    <property type="entry name" value="HisKA"/>
    <property type="match status" value="1"/>
</dbReference>
<evidence type="ECO:0000256" key="2">
    <source>
        <dbReference type="ARBA" id="ARBA00012438"/>
    </source>
</evidence>
<dbReference type="GO" id="GO:0000155">
    <property type="term" value="F:phosphorelay sensor kinase activity"/>
    <property type="evidence" value="ECO:0007669"/>
    <property type="project" value="InterPro"/>
</dbReference>
<dbReference type="InterPro" id="IPR003661">
    <property type="entry name" value="HisK_dim/P_dom"/>
</dbReference>
<keyword evidence="3" id="KW-0597">Phosphoprotein</keyword>
<evidence type="ECO:0000256" key="3">
    <source>
        <dbReference type="ARBA" id="ARBA00022553"/>
    </source>
</evidence>
<dbReference type="Pfam" id="PF08447">
    <property type="entry name" value="PAS_3"/>
    <property type="match status" value="1"/>
</dbReference>
<dbReference type="PROSITE" id="PS50112">
    <property type="entry name" value="PAS"/>
    <property type="match status" value="1"/>
</dbReference>
<dbReference type="AlphaFoldDB" id="A0A9W5TUG3"/>
<evidence type="ECO:0000256" key="8">
    <source>
        <dbReference type="ARBA" id="ARBA00022969"/>
    </source>
</evidence>
<dbReference type="SMART" id="SM00387">
    <property type="entry name" value="HATPase_c"/>
    <property type="match status" value="1"/>
</dbReference>
<reference evidence="14" key="1">
    <citation type="journal article" date="2014" name="Int. J. Syst. Evol. Microbiol.">
        <title>Complete genome sequence of Corynebacterium casei LMG S-19264T (=DSM 44701T), isolated from a smear-ripened cheese.</title>
        <authorList>
            <consortium name="US DOE Joint Genome Institute (JGI-PGF)"/>
            <person name="Walter F."/>
            <person name="Albersmeier A."/>
            <person name="Kalinowski J."/>
            <person name="Ruckert C."/>
        </authorList>
    </citation>
    <scope>NUCLEOTIDE SEQUENCE</scope>
    <source>
        <strain evidence="14">CGMCC 1.15454</strain>
    </source>
</reference>
<dbReference type="InterPro" id="IPR000014">
    <property type="entry name" value="PAS"/>
</dbReference>
<feature type="compositionally biased region" description="Basic and acidic residues" evidence="10">
    <location>
        <begin position="1"/>
        <end position="13"/>
    </location>
</feature>
<dbReference type="NCBIfam" id="TIGR00229">
    <property type="entry name" value="sensory_box"/>
    <property type="match status" value="1"/>
</dbReference>
<evidence type="ECO:0000259" key="11">
    <source>
        <dbReference type="PROSITE" id="PS50109"/>
    </source>
</evidence>
<evidence type="ECO:0000259" key="12">
    <source>
        <dbReference type="PROSITE" id="PS50112"/>
    </source>
</evidence>
<keyword evidence="4" id="KW-0808">Transferase</keyword>
<dbReference type="SUPFAM" id="SSF47384">
    <property type="entry name" value="Homodimeric domain of signal transducing histidine kinase"/>
    <property type="match status" value="1"/>
</dbReference>
<dbReference type="InterPro" id="IPR035965">
    <property type="entry name" value="PAS-like_dom_sf"/>
</dbReference>
<dbReference type="PROSITE" id="PS50109">
    <property type="entry name" value="HIS_KIN"/>
    <property type="match status" value="1"/>
</dbReference>
<evidence type="ECO:0000259" key="13">
    <source>
        <dbReference type="PROSITE" id="PS50113"/>
    </source>
</evidence>
<dbReference type="GO" id="GO:0005524">
    <property type="term" value="F:ATP binding"/>
    <property type="evidence" value="ECO:0007669"/>
    <property type="project" value="UniProtKB-KW"/>
</dbReference>
<dbReference type="InterPro" id="IPR000700">
    <property type="entry name" value="PAS-assoc_C"/>
</dbReference>
<feature type="domain" description="PAC" evidence="13">
    <location>
        <begin position="111"/>
        <end position="162"/>
    </location>
</feature>
<comment type="catalytic activity">
    <reaction evidence="1">
        <text>ATP + protein L-histidine = ADP + protein N-phospho-L-histidine.</text>
        <dbReference type="EC" id="2.7.13.3"/>
    </reaction>
</comment>
<sequence length="380" mass="43355">MRQKLNVDKKSGDKANTQNQTQCKSAGNDNFIFHDATTLPGVMVDWSEENRSDVITIWDRNGKVCFVSKSVERLLGYKTMELKGTQWYEKILPEDAAYMEEQLKGTEQTGQIFNINIRDKDGKYIWSECKVERIKDETGNVYYISALRDISDKKEMEEMMIRSEKMSIAGQLAAGVAHEIRNPLTSLKGFIQLLQAGVDRKKEYYKIMIDEIEKMETITSELLFISKPMTDNKQKESIAEMIRDVTELLKPQARLKGITFEWEQSTDVLVHCDRSQIKQVLINLTKNAIEAMEDEGTIHIQVHTSDRQVVIDVIDQGPGISEEIIHKLGEPFFTTKQNGTGLGLMITKQILDRHNAKLDISQNADKGSTFSIVFQKAADY</sequence>
<keyword evidence="9" id="KW-0902">Two-component regulatory system</keyword>
<dbReference type="GO" id="GO:0030435">
    <property type="term" value="P:sporulation resulting in formation of a cellular spore"/>
    <property type="evidence" value="ECO:0007669"/>
    <property type="project" value="UniProtKB-KW"/>
</dbReference>
<dbReference type="SUPFAM" id="SSF55874">
    <property type="entry name" value="ATPase domain of HSP90 chaperone/DNA topoisomerase II/histidine kinase"/>
    <property type="match status" value="1"/>
</dbReference>
<dbReference type="CDD" id="cd00082">
    <property type="entry name" value="HisKA"/>
    <property type="match status" value="1"/>
</dbReference>
<dbReference type="InterPro" id="IPR003594">
    <property type="entry name" value="HATPase_dom"/>
</dbReference>
<evidence type="ECO:0000256" key="4">
    <source>
        <dbReference type="ARBA" id="ARBA00022679"/>
    </source>
</evidence>
<dbReference type="SUPFAM" id="SSF55785">
    <property type="entry name" value="PYP-like sensor domain (PAS domain)"/>
    <property type="match status" value="1"/>
</dbReference>
<feature type="region of interest" description="Disordered" evidence="10">
    <location>
        <begin position="1"/>
        <end position="23"/>
    </location>
</feature>
<keyword evidence="7" id="KW-0067">ATP-binding</keyword>
<dbReference type="Gene3D" id="3.30.450.20">
    <property type="entry name" value="PAS domain"/>
    <property type="match status" value="1"/>
</dbReference>
<dbReference type="Pfam" id="PF00512">
    <property type="entry name" value="HisKA"/>
    <property type="match status" value="1"/>
</dbReference>
<dbReference type="Pfam" id="PF02518">
    <property type="entry name" value="HATPase_c"/>
    <property type="match status" value="1"/>
</dbReference>
<evidence type="ECO:0000256" key="1">
    <source>
        <dbReference type="ARBA" id="ARBA00000085"/>
    </source>
</evidence>
<keyword evidence="8" id="KW-0749">Sporulation</keyword>
<evidence type="ECO:0000256" key="6">
    <source>
        <dbReference type="ARBA" id="ARBA00022777"/>
    </source>
</evidence>
<dbReference type="Gene3D" id="1.10.287.130">
    <property type="match status" value="1"/>
</dbReference>
<dbReference type="CDD" id="cd00075">
    <property type="entry name" value="HATPase"/>
    <property type="match status" value="1"/>
</dbReference>
<dbReference type="CDD" id="cd00130">
    <property type="entry name" value="PAS"/>
    <property type="match status" value="1"/>
</dbReference>
<dbReference type="FunFam" id="1.10.287.130:FF:000040">
    <property type="entry name" value="PAS domain-containing sensor histidine kinase"/>
    <property type="match status" value="1"/>
</dbReference>
<dbReference type="EMBL" id="BMJD01000002">
    <property type="protein sequence ID" value="GGB31104.1"/>
    <property type="molecule type" value="Genomic_DNA"/>
</dbReference>
<dbReference type="PANTHER" id="PTHR43065">
    <property type="entry name" value="SENSOR HISTIDINE KINASE"/>
    <property type="match status" value="1"/>
</dbReference>
<dbReference type="InterPro" id="IPR036890">
    <property type="entry name" value="HATPase_C_sf"/>
</dbReference>
<dbReference type="Proteomes" id="UP000621492">
    <property type="component" value="Unassembled WGS sequence"/>
</dbReference>
<accession>A0A9W5TUG3</accession>